<sequence length="75" mass="8527">MSKRIDSVWLQNFKKEEAQEVAAAPVKKAGVCETCCKGSFTLHVENHTLLRLCKTCNELYNPDTDKIIRKGVMEK</sequence>
<dbReference type="Proteomes" id="UP000502921">
    <property type="component" value="Segment"/>
</dbReference>
<protein>
    <recommendedName>
        <fullName evidence="1">DUF8096 domain-containing protein</fullName>
    </recommendedName>
</protein>
<evidence type="ECO:0000313" key="2">
    <source>
        <dbReference type="EMBL" id="QIQ61269.1"/>
    </source>
</evidence>
<name>A0A6G9L8H2_9CAUD</name>
<evidence type="ECO:0000313" key="3">
    <source>
        <dbReference type="Proteomes" id="UP000502921"/>
    </source>
</evidence>
<keyword evidence="3" id="KW-1185">Reference proteome</keyword>
<gene>
    <name evidence="2" type="ORF">Sam46_gp68</name>
</gene>
<dbReference type="Pfam" id="PF26372">
    <property type="entry name" value="DUF8096"/>
    <property type="match status" value="1"/>
</dbReference>
<dbReference type="InterPro" id="IPR058409">
    <property type="entry name" value="DUF8096"/>
</dbReference>
<proteinExistence type="predicted"/>
<accession>A0A6G9L8H2</accession>
<feature type="domain" description="DUF8096" evidence="1">
    <location>
        <begin position="24"/>
        <end position="56"/>
    </location>
</feature>
<organism evidence="2 3">
    <name type="scientific">Bacillus phage vB_BcM_Sam46</name>
    <dbReference type="NCBI Taxonomy" id="2719179"/>
    <lineage>
        <taxon>Viruses</taxon>
        <taxon>Duplodnaviria</taxon>
        <taxon>Heunggongvirae</taxon>
        <taxon>Uroviricota</taxon>
        <taxon>Caudoviricetes</taxon>
        <taxon>Samaravirus</taxon>
        <taxon>Samaravirus sam46</taxon>
    </lineage>
</organism>
<dbReference type="EMBL" id="MN604698">
    <property type="protein sequence ID" value="QIQ61269.1"/>
    <property type="molecule type" value="Genomic_DNA"/>
</dbReference>
<reference evidence="2 3" key="1">
    <citation type="submission" date="2019-10" db="EMBL/GenBank/DDBJ databases">
        <authorList>
            <person name="Piligrimova E."/>
            <person name="Kazantseva O."/>
            <person name="Shadrin A."/>
            <person name="Zagorodny V."/>
        </authorList>
    </citation>
    <scope>NUCLEOTIDE SEQUENCE [LARGE SCALE GENOMIC DNA]</scope>
</reference>
<evidence type="ECO:0000259" key="1">
    <source>
        <dbReference type="Pfam" id="PF26372"/>
    </source>
</evidence>